<dbReference type="AlphaFoldDB" id="A0A6M4MFA6"/>
<evidence type="ECO:0008006" key="4">
    <source>
        <dbReference type="Google" id="ProtNLM"/>
    </source>
</evidence>
<feature type="region of interest" description="Disordered" evidence="1">
    <location>
        <begin position="208"/>
        <end position="253"/>
    </location>
</feature>
<dbReference type="OrthoDB" id="9812722at2"/>
<evidence type="ECO:0000313" key="3">
    <source>
        <dbReference type="Proteomes" id="UP000219285"/>
    </source>
</evidence>
<feature type="compositionally biased region" description="Basic and acidic residues" evidence="1">
    <location>
        <begin position="216"/>
        <end position="227"/>
    </location>
</feature>
<reference evidence="3" key="1">
    <citation type="submission" date="2014-12" db="EMBL/GenBank/DDBJ databases">
        <title>Complete genome sequence of a multi-drug resistant Klebsiella pneumoniae.</title>
        <authorList>
            <person name="Hua X."/>
            <person name="Chen Q."/>
            <person name="Li X."/>
            <person name="Feng Y."/>
            <person name="Ruan Z."/>
            <person name="Yu Y."/>
        </authorList>
    </citation>
    <scope>NUCLEOTIDE SEQUENCE [LARGE SCALE GENOMIC DNA]</scope>
    <source>
        <strain evidence="3">5.12</strain>
    </source>
</reference>
<reference evidence="2 3" key="2">
    <citation type="submission" date="2020-04" db="EMBL/GenBank/DDBJ databases">
        <title>Complete genome sequence of Alteromonas pelagimontana 5.12T.</title>
        <authorList>
            <person name="Sinha R.K."/>
            <person name="Krishnan K.P."/>
            <person name="Kurian J.P."/>
        </authorList>
    </citation>
    <scope>NUCLEOTIDE SEQUENCE [LARGE SCALE GENOMIC DNA]</scope>
    <source>
        <strain evidence="2 3">5.12</strain>
    </source>
</reference>
<dbReference type="KEGG" id="apel:CA267_008655"/>
<dbReference type="RefSeq" id="WP_075607857.1">
    <property type="nucleotide sequence ID" value="NZ_CP052766.1"/>
</dbReference>
<gene>
    <name evidence="2" type="ORF">CA267_008655</name>
</gene>
<dbReference type="InterPro" id="IPR021973">
    <property type="entry name" value="SprA-related"/>
</dbReference>
<name>A0A6M4MFA6_9ALTE</name>
<organism evidence="2 3">
    <name type="scientific">Alteromonas pelagimontana</name>
    <dbReference type="NCBI Taxonomy" id="1858656"/>
    <lineage>
        <taxon>Bacteria</taxon>
        <taxon>Pseudomonadati</taxon>
        <taxon>Pseudomonadota</taxon>
        <taxon>Gammaproteobacteria</taxon>
        <taxon>Alteromonadales</taxon>
        <taxon>Alteromonadaceae</taxon>
        <taxon>Alteromonas/Salinimonas group</taxon>
        <taxon>Alteromonas</taxon>
    </lineage>
</organism>
<protein>
    <recommendedName>
        <fullName evidence="4">Catalase</fullName>
    </recommendedName>
</protein>
<feature type="compositionally biased region" description="Basic and acidic residues" evidence="1">
    <location>
        <begin position="87"/>
        <end position="104"/>
    </location>
</feature>
<dbReference type="Proteomes" id="UP000219285">
    <property type="component" value="Chromosome"/>
</dbReference>
<evidence type="ECO:0000256" key="1">
    <source>
        <dbReference type="SAM" id="MobiDB-lite"/>
    </source>
</evidence>
<dbReference type="Pfam" id="PF12118">
    <property type="entry name" value="SprA-related"/>
    <property type="match status" value="1"/>
</dbReference>
<sequence length="278" mass="29939">MNIVMPLSTNVVFTPANVNTEAARRENILRETIPPSADADKGASEQGLGSDAERARTPGQKPAPVTYERPQIQSVVSYDESQSITAHGEKDNARDESAGKEDAQQKQQTAQEVKALKERDAEVRTHEQAHAALGGQHAGSPQYEFENGPDGKRYAVGGEVAIDVSEAQTPAQTVQKMQQVRTAALAPAQPSAQDLQVASEAAQKTLEARQALAKENANEEVHAHSESSQEYVGQDSSKVSYTPSLRSSDTLMQTRIGVIQQRYSDTSLPKDAGFRASA</sequence>
<proteinExistence type="predicted"/>
<feature type="region of interest" description="Disordered" evidence="1">
    <location>
        <begin position="25"/>
        <end position="151"/>
    </location>
</feature>
<accession>A0A6M4MFA6</accession>
<feature type="compositionally biased region" description="Polar residues" evidence="1">
    <location>
        <begin position="228"/>
        <end position="253"/>
    </location>
</feature>
<evidence type="ECO:0000313" key="2">
    <source>
        <dbReference type="EMBL" id="QJR80846.1"/>
    </source>
</evidence>
<dbReference type="EMBL" id="CP052766">
    <property type="protein sequence ID" value="QJR80846.1"/>
    <property type="molecule type" value="Genomic_DNA"/>
</dbReference>
<feature type="compositionally biased region" description="Low complexity" evidence="1">
    <location>
        <begin position="130"/>
        <end position="139"/>
    </location>
</feature>
<keyword evidence="3" id="KW-1185">Reference proteome</keyword>
<feature type="compositionally biased region" description="Polar residues" evidence="1">
    <location>
        <begin position="71"/>
        <end position="85"/>
    </location>
</feature>
<feature type="compositionally biased region" description="Basic and acidic residues" evidence="1">
    <location>
        <begin position="114"/>
        <end position="129"/>
    </location>
</feature>